<accession>A0A388M8X6</accession>
<feature type="region of interest" description="Disordered" evidence="2">
    <location>
        <begin position="1"/>
        <end position="192"/>
    </location>
</feature>
<dbReference type="InterPro" id="IPR036875">
    <property type="entry name" value="Znf_CCHC_sf"/>
</dbReference>
<comment type="caution">
    <text evidence="4">The sequence shown here is derived from an EMBL/GenBank/DDBJ whole genome shotgun (WGS) entry which is preliminary data.</text>
</comment>
<gene>
    <name evidence="4" type="ORF">CBR_g51419</name>
</gene>
<feature type="domain" description="CCHC-type" evidence="3">
    <location>
        <begin position="63"/>
        <end position="78"/>
    </location>
</feature>
<dbReference type="InterPro" id="IPR001878">
    <property type="entry name" value="Znf_CCHC"/>
</dbReference>
<feature type="compositionally biased region" description="Basic and acidic residues" evidence="2">
    <location>
        <begin position="1"/>
        <end position="57"/>
    </location>
</feature>
<organism evidence="4 5">
    <name type="scientific">Chara braunii</name>
    <name type="common">Braun's stonewort</name>
    <dbReference type="NCBI Taxonomy" id="69332"/>
    <lineage>
        <taxon>Eukaryota</taxon>
        <taxon>Viridiplantae</taxon>
        <taxon>Streptophyta</taxon>
        <taxon>Charophyceae</taxon>
        <taxon>Charales</taxon>
        <taxon>Characeae</taxon>
        <taxon>Chara</taxon>
    </lineage>
</organism>
<keyword evidence="1" id="KW-0479">Metal-binding</keyword>
<dbReference type="Gene3D" id="4.10.60.10">
    <property type="entry name" value="Zinc finger, CCHC-type"/>
    <property type="match status" value="1"/>
</dbReference>
<dbReference type="EMBL" id="BFEA01000852">
    <property type="protein sequence ID" value="GBG90912.1"/>
    <property type="molecule type" value="Genomic_DNA"/>
</dbReference>
<feature type="region of interest" description="Disordered" evidence="2">
    <location>
        <begin position="311"/>
        <end position="332"/>
    </location>
</feature>
<dbReference type="GO" id="GO:0003676">
    <property type="term" value="F:nucleic acid binding"/>
    <property type="evidence" value="ECO:0007669"/>
    <property type="project" value="InterPro"/>
</dbReference>
<keyword evidence="1" id="KW-0863">Zinc-finger</keyword>
<evidence type="ECO:0000256" key="2">
    <source>
        <dbReference type="SAM" id="MobiDB-lite"/>
    </source>
</evidence>
<protein>
    <recommendedName>
        <fullName evidence="3">CCHC-type domain-containing protein</fullName>
    </recommendedName>
</protein>
<name>A0A388M8X6_CHABU</name>
<dbReference type="SMART" id="SM00343">
    <property type="entry name" value="ZnF_C2HC"/>
    <property type="match status" value="1"/>
</dbReference>
<feature type="compositionally biased region" description="Basic and acidic residues" evidence="2">
    <location>
        <begin position="103"/>
        <end position="121"/>
    </location>
</feature>
<dbReference type="SUPFAM" id="SSF57756">
    <property type="entry name" value="Retrovirus zinc finger-like domains"/>
    <property type="match status" value="1"/>
</dbReference>
<dbReference type="Proteomes" id="UP000265515">
    <property type="component" value="Unassembled WGS sequence"/>
</dbReference>
<keyword evidence="5" id="KW-1185">Reference proteome</keyword>
<dbReference type="Pfam" id="PF00098">
    <property type="entry name" value="zf-CCHC"/>
    <property type="match status" value="1"/>
</dbReference>
<reference evidence="4 5" key="1">
    <citation type="journal article" date="2018" name="Cell">
        <title>The Chara Genome: Secondary Complexity and Implications for Plant Terrestrialization.</title>
        <authorList>
            <person name="Nishiyama T."/>
            <person name="Sakayama H."/>
            <person name="Vries J.D."/>
            <person name="Buschmann H."/>
            <person name="Saint-Marcoux D."/>
            <person name="Ullrich K.K."/>
            <person name="Haas F.B."/>
            <person name="Vanderstraeten L."/>
            <person name="Becker D."/>
            <person name="Lang D."/>
            <person name="Vosolsobe S."/>
            <person name="Rombauts S."/>
            <person name="Wilhelmsson P.K.I."/>
            <person name="Janitza P."/>
            <person name="Kern R."/>
            <person name="Heyl A."/>
            <person name="Rumpler F."/>
            <person name="Villalobos L.I.A.C."/>
            <person name="Clay J.M."/>
            <person name="Skokan R."/>
            <person name="Toyoda A."/>
            <person name="Suzuki Y."/>
            <person name="Kagoshima H."/>
            <person name="Schijlen E."/>
            <person name="Tajeshwar N."/>
            <person name="Catarino B."/>
            <person name="Hetherington A.J."/>
            <person name="Saltykova A."/>
            <person name="Bonnot C."/>
            <person name="Breuninger H."/>
            <person name="Symeonidi A."/>
            <person name="Radhakrishnan G.V."/>
            <person name="Van Nieuwerburgh F."/>
            <person name="Deforce D."/>
            <person name="Chang C."/>
            <person name="Karol K.G."/>
            <person name="Hedrich R."/>
            <person name="Ulvskov P."/>
            <person name="Glockner G."/>
            <person name="Delwiche C.F."/>
            <person name="Petrasek J."/>
            <person name="Van de Peer Y."/>
            <person name="Friml J."/>
            <person name="Beilby M."/>
            <person name="Dolan L."/>
            <person name="Kohara Y."/>
            <person name="Sugano S."/>
            <person name="Fujiyama A."/>
            <person name="Delaux P.-M."/>
            <person name="Quint M."/>
            <person name="TheiBen G."/>
            <person name="Hagemann M."/>
            <person name="Harholt J."/>
            <person name="Dunand C."/>
            <person name="Zachgo S."/>
            <person name="Langdale J."/>
            <person name="Maumus F."/>
            <person name="Straeten D.V.D."/>
            <person name="Gould S.B."/>
            <person name="Rensing S.A."/>
        </authorList>
    </citation>
    <scope>NUCLEOTIDE SEQUENCE [LARGE SCALE GENOMIC DNA]</scope>
    <source>
        <strain evidence="4 5">S276</strain>
    </source>
</reference>
<evidence type="ECO:0000313" key="5">
    <source>
        <dbReference type="Proteomes" id="UP000265515"/>
    </source>
</evidence>
<dbReference type="GO" id="GO:0008270">
    <property type="term" value="F:zinc ion binding"/>
    <property type="evidence" value="ECO:0007669"/>
    <property type="project" value="UniProtKB-KW"/>
</dbReference>
<keyword evidence="1" id="KW-0862">Zinc</keyword>
<dbReference type="AlphaFoldDB" id="A0A388M8X6"/>
<evidence type="ECO:0000259" key="3">
    <source>
        <dbReference type="PROSITE" id="PS50158"/>
    </source>
</evidence>
<dbReference type="Gramene" id="GBG90912">
    <property type="protein sequence ID" value="GBG90912"/>
    <property type="gene ID" value="CBR_g51419"/>
</dbReference>
<feature type="region of interest" description="Disordered" evidence="2">
    <location>
        <begin position="227"/>
        <end position="291"/>
    </location>
</feature>
<sequence length="573" mass="65616">MSGPRDSWDYRHGYDRDRGCDREHYHGHIEGGREPVLDNRRDRQGDSRQERYRDPPRRSVPVCYECGEPGHYKNQCPRLVGESSSKFPSGYRGRSTSPTNRTRVRESRSASKEPALRKQLDDLASSLATMKNYIDAEQARKEEKEKERKEKERRRQKEQEREQREEEACLVREKRDEKRRVKKEEAKRKDAEFRESLPKELKMEVRRHVGGEWEELQHRLVETLPKSKVSKGKEQMPVYKSDSDKEDSDNSDVATLNEQAEELAISEKRKRSVERAVGNSPPLETPAKGRTKRGLLDTKRLVLSCRHPAMKRSPNEKTSLRSNMKKKKIPATAGAQGKVRYVTENLQELGGLNVDELKQICKEEEVHFEGKKKMDTILAITEKRTQVAYGCEEHEEETGEDVTEEGFPYPRVGDHVRFRLQELEGVNPLICNANNVPKLDAADRETLLAQEISTGFTTWINCGKKGVSVQRCEVVQCMSKPVTEGGEYLDSKEVEALRVRLDGLVLTPLDGNPGETLVMCPKLYFDAMMKMFVLSSGYTIIEDSEKAILQKMLADVKASGLQKFAKWDSKGKG</sequence>
<evidence type="ECO:0000256" key="1">
    <source>
        <dbReference type="PROSITE-ProRule" id="PRU00047"/>
    </source>
</evidence>
<evidence type="ECO:0000313" key="4">
    <source>
        <dbReference type="EMBL" id="GBG90912.1"/>
    </source>
</evidence>
<dbReference type="OrthoDB" id="425619at2759"/>
<proteinExistence type="predicted"/>
<dbReference type="PROSITE" id="PS50158">
    <property type="entry name" value="ZF_CCHC"/>
    <property type="match status" value="1"/>
</dbReference>
<feature type="compositionally biased region" description="Basic and acidic residues" evidence="2">
    <location>
        <begin position="137"/>
        <end position="192"/>
    </location>
</feature>